<protein>
    <submittedName>
        <fullName evidence="3">Dephospho-CoA kinase</fullName>
        <ecNumber evidence="3">2.7.1.24</ecNumber>
    </submittedName>
</protein>
<dbReference type="NCBIfam" id="TIGR00152">
    <property type="entry name" value="dephospho-CoA kinase"/>
    <property type="match status" value="1"/>
</dbReference>
<keyword evidence="3" id="KW-0808">Transferase</keyword>
<dbReference type="GO" id="GO:0015937">
    <property type="term" value="P:coenzyme A biosynthetic process"/>
    <property type="evidence" value="ECO:0007669"/>
    <property type="project" value="InterPro"/>
</dbReference>
<evidence type="ECO:0000256" key="1">
    <source>
        <dbReference type="ARBA" id="ARBA00022741"/>
    </source>
</evidence>
<dbReference type="Pfam" id="PF01121">
    <property type="entry name" value="CoaE"/>
    <property type="match status" value="1"/>
</dbReference>
<dbReference type="SUPFAM" id="SSF52540">
    <property type="entry name" value="P-loop containing nucleoside triphosphate hydrolases"/>
    <property type="match status" value="1"/>
</dbReference>
<dbReference type="EC" id="2.7.1.24" evidence="3"/>
<dbReference type="GO" id="GO:0004140">
    <property type="term" value="F:dephospho-CoA kinase activity"/>
    <property type="evidence" value="ECO:0007669"/>
    <property type="project" value="UniProtKB-EC"/>
</dbReference>
<accession>A0A3B0VRN0</accession>
<dbReference type="GO" id="GO:0005524">
    <property type="term" value="F:ATP binding"/>
    <property type="evidence" value="ECO:0007669"/>
    <property type="project" value="UniProtKB-KW"/>
</dbReference>
<dbReference type="EMBL" id="UOFA01000268">
    <property type="protein sequence ID" value="VAW46265.1"/>
    <property type="molecule type" value="Genomic_DNA"/>
</dbReference>
<name>A0A3B0VRN0_9ZZZZ</name>
<dbReference type="InterPro" id="IPR027417">
    <property type="entry name" value="P-loop_NTPase"/>
</dbReference>
<reference evidence="3" key="1">
    <citation type="submission" date="2018-06" db="EMBL/GenBank/DDBJ databases">
        <authorList>
            <person name="Zhirakovskaya E."/>
        </authorList>
    </citation>
    <scope>NUCLEOTIDE SEQUENCE</scope>
</reference>
<dbReference type="InterPro" id="IPR001977">
    <property type="entry name" value="Depp_CoAkinase"/>
</dbReference>
<dbReference type="AlphaFoldDB" id="A0A3B0VRN0"/>
<keyword evidence="2" id="KW-0067">ATP-binding</keyword>
<organism evidence="3">
    <name type="scientific">hydrothermal vent metagenome</name>
    <dbReference type="NCBI Taxonomy" id="652676"/>
    <lineage>
        <taxon>unclassified sequences</taxon>
        <taxon>metagenomes</taxon>
        <taxon>ecological metagenomes</taxon>
    </lineage>
</organism>
<evidence type="ECO:0000313" key="3">
    <source>
        <dbReference type="EMBL" id="VAW46265.1"/>
    </source>
</evidence>
<dbReference type="Gene3D" id="3.40.50.300">
    <property type="entry name" value="P-loop containing nucleotide triphosphate hydrolases"/>
    <property type="match status" value="1"/>
</dbReference>
<proteinExistence type="inferred from homology"/>
<dbReference type="PANTHER" id="PTHR10695:SF46">
    <property type="entry name" value="BIFUNCTIONAL COENZYME A SYNTHASE-RELATED"/>
    <property type="match status" value="1"/>
</dbReference>
<dbReference type="CDD" id="cd02022">
    <property type="entry name" value="DPCK"/>
    <property type="match status" value="1"/>
</dbReference>
<gene>
    <name evidence="3" type="ORF">MNBD_GAMMA02-908</name>
</gene>
<keyword evidence="3" id="KW-0418">Kinase</keyword>
<keyword evidence="1" id="KW-0547">Nucleotide-binding</keyword>
<dbReference type="HAMAP" id="MF_00376">
    <property type="entry name" value="Dephospho_CoA_kinase"/>
    <property type="match status" value="1"/>
</dbReference>
<dbReference type="PANTHER" id="PTHR10695">
    <property type="entry name" value="DEPHOSPHO-COA KINASE-RELATED"/>
    <property type="match status" value="1"/>
</dbReference>
<evidence type="ECO:0000256" key="2">
    <source>
        <dbReference type="ARBA" id="ARBA00022840"/>
    </source>
</evidence>
<dbReference type="PROSITE" id="PS51219">
    <property type="entry name" value="DPCK"/>
    <property type="match status" value="1"/>
</dbReference>
<sequence length="203" mass="22806">MPKFKVCLTGGIASGKTYVSDKLSELGAHVIDADILARQVVRQGSEGLVQVVSSFGLGVLNADKTLNRSMLKELVFNDKEKLEKLNSILHPLIRKVFVEASDQNQMALEVWVIPLFNGESEYMEFNRVLLVDVKEDIQLDRIKERDQVNIEIAQAIINSQPSRQSRLALASDVIENNKDFKSLDVSIKLIFDLYNKMIISQSA</sequence>